<evidence type="ECO:0000313" key="3">
    <source>
        <dbReference type="Proteomes" id="UP000284375"/>
    </source>
</evidence>
<evidence type="ECO:0000313" key="2">
    <source>
        <dbReference type="EMBL" id="ROV90318.1"/>
    </source>
</evidence>
<reference evidence="2 3" key="1">
    <citation type="submission" date="2015-09" db="EMBL/GenBank/DDBJ databases">
        <title>Host preference determinants of Valsa canker pathogens revealed by comparative genomics.</title>
        <authorList>
            <person name="Yin Z."/>
            <person name="Huang L."/>
        </authorList>
    </citation>
    <scope>NUCLEOTIDE SEQUENCE [LARGE SCALE GENOMIC DNA]</scope>
    <source>
        <strain evidence="2 3">YSFL</strain>
    </source>
</reference>
<sequence length="375" mass="41118">MDHSQSSQKATQPDPAVPATNGWNRIRGFPQRAARSGRKMASNSPSPPETPRLAPASPASSEGAGSTRILGFPPSPTRGPIFVPQYPPLPPRHVSRHVPYADRCYSLGMSRVYDDTLRCDKCGRASDFGWFYRCTNEAEARLYDSIREGNIEYFDETGKVFSQQLNKPARGPAARADKLSLLQELAPEQVESLSGPQLAKLLKQRENANSTALTDKYGFLAPAVDDRPYLTSERQECKSTLCPHCGKGMVGEEMAFLSLDGILKGDIPPTVAVGHSFRRHGRPVADAGIVRNIGLRLDQEAKAEVSKPARHESMEITESLGPQDKEDETTLNASQPLSPSGTFNTTSDSNEDLLELYTDEDSVEIAREDDLEAFL</sequence>
<feature type="region of interest" description="Disordered" evidence="1">
    <location>
        <begin position="1"/>
        <end position="81"/>
    </location>
</feature>
<comment type="caution">
    <text evidence="2">The sequence shown here is derived from an EMBL/GenBank/DDBJ whole genome shotgun (WGS) entry which is preliminary data.</text>
</comment>
<feature type="compositionally biased region" description="Polar residues" evidence="1">
    <location>
        <begin position="330"/>
        <end position="348"/>
    </location>
</feature>
<feature type="compositionally biased region" description="Low complexity" evidence="1">
    <location>
        <begin position="54"/>
        <end position="66"/>
    </location>
</feature>
<proteinExistence type="predicted"/>
<dbReference type="EMBL" id="LJZO01000051">
    <property type="protein sequence ID" value="ROV90318.1"/>
    <property type="molecule type" value="Genomic_DNA"/>
</dbReference>
<dbReference type="STRING" id="252740.A0A423VH21"/>
<name>A0A423VH21_CYTCH</name>
<dbReference type="Proteomes" id="UP000284375">
    <property type="component" value="Unassembled WGS sequence"/>
</dbReference>
<gene>
    <name evidence="2" type="ORF">VSDG_08159</name>
</gene>
<keyword evidence="3" id="KW-1185">Reference proteome</keyword>
<accession>A0A423VH21</accession>
<organism evidence="2 3">
    <name type="scientific">Cytospora chrysosperma</name>
    <name type="common">Cytospora canker fungus</name>
    <name type="synonym">Sphaeria chrysosperma</name>
    <dbReference type="NCBI Taxonomy" id="252740"/>
    <lineage>
        <taxon>Eukaryota</taxon>
        <taxon>Fungi</taxon>
        <taxon>Dikarya</taxon>
        <taxon>Ascomycota</taxon>
        <taxon>Pezizomycotina</taxon>
        <taxon>Sordariomycetes</taxon>
        <taxon>Sordariomycetidae</taxon>
        <taxon>Diaporthales</taxon>
        <taxon>Cytosporaceae</taxon>
        <taxon>Cytospora</taxon>
    </lineage>
</organism>
<protein>
    <submittedName>
        <fullName evidence="2">Uncharacterized protein</fullName>
    </submittedName>
</protein>
<evidence type="ECO:0000256" key="1">
    <source>
        <dbReference type="SAM" id="MobiDB-lite"/>
    </source>
</evidence>
<feature type="compositionally biased region" description="Polar residues" evidence="1">
    <location>
        <begin position="1"/>
        <end position="11"/>
    </location>
</feature>
<dbReference type="OrthoDB" id="4776522at2759"/>
<feature type="region of interest" description="Disordered" evidence="1">
    <location>
        <begin position="303"/>
        <end position="351"/>
    </location>
</feature>
<dbReference type="AlphaFoldDB" id="A0A423VH21"/>
<feature type="compositionally biased region" description="Basic and acidic residues" evidence="1">
    <location>
        <begin position="303"/>
        <end position="314"/>
    </location>
</feature>